<dbReference type="PROSITE" id="PS51007">
    <property type="entry name" value="CYTC"/>
    <property type="match status" value="1"/>
</dbReference>
<feature type="chain" id="PRO_5047295261" evidence="5">
    <location>
        <begin position="24"/>
        <end position="109"/>
    </location>
</feature>
<organism evidence="7 8">
    <name type="scientific">Novosphingobium cyanobacteriorum</name>
    <dbReference type="NCBI Taxonomy" id="3024215"/>
    <lineage>
        <taxon>Bacteria</taxon>
        <taxon>Pseudomonadati</taxon>
        <taxon>Pseudomonadota</taxon>
        <taxon>Alphaproteobacteria</taxon>
        <taxon>Sphingomonadales</taxon>
        <taxon>Sphingomonadaceae</taxon>
        <taxon>Novosphingobium</taxon>
    </lineage>
</organism>
<dbReference type="Gene3D" id="1.10.760.10">
    <property type="entry name" value="Cytochrome c-like domain"/>
    <property type="match status" value="1"/>
</dbReference>
<dbReference type="SUPFAM" id="SSF46626">
    <property type="entry name" value="Cytochrome c"/>
    <property type="match status" value="1"/>
</dbReference>
<feature type="domain" description="Cytochrome c" evidence="6">
    <location>
        <begin position="31"/>
        <end position="101"/>
    </location>
</feature>
<dbReference type="RefSeq" id="WP_277279158.1">
    <property type="nucleotide sequence ID" value="NZ_JAROCY010000014.1"/>
</dbReference>
<evidence type="ECO:0000313" key="8">
    <source>
        <dbReference type="Proteomes" id="UP001222770"/>
    </source>
</evidence>
<accession>A0ABT6CKK5</accession>
<sequence length="109" mass="11393">MGTRAVLAGGLAAAAVLAMPALAAQKLGEVQPPRAPEQVYAKVCGYCHGRNVGPVILGRHLPAEAIRYVARHGQNGMPAFRPSEISDAELAALADWISRADARTGEHGQ</sequence>
<feature type="signal peptide" evidence="5">
    <location>
        <begin position="1"/>
        <end position="23"/>
    </location>
</feature>
<evidence type="ECO:0000256" key="3">
    <source>
        <dbReference type="ARBA" id="ARBA00023004"/>
    </source>
</evidence>
<evidence type="ECO:0000256" key="5">
    <source>
        <dbReference type="SAM" id="SignalP"/>
    </source>
</evidence>
<evidence type="ECO:0000259" key="6">
    <source>
        <dbReference type="PROSITE" id="PS51007"/>
    </source>
</evidence>
<comment type="caution">
    <text evidence="7">The sequence shown here is derived from an EMBL/GenBank/DDBJ whole genome shotgun (WGS) entry which is preliminary data.</text>
</comment>
<keyword evidence="3 4" id="KW-0408">Iron</keyword>
<dbReference type="Pfam" id="PF13442">
    <property type="entry name" value="Cytochrome_CBB3"/>
    <property type="match status" value="1"/>
</dbReference>
<dbReference type="EMBL" id="JAROCY010000014">
    <property type="protein sequence ID" value="MDF8334464.1"/>
    <property type="molecule type" value="Genomic_DNA"/>
</dbReference>
<reference evidence="7 8" key="1">
    <citation type="submission" date="2023-03" db="EMBL/GenBank/DDBJ databases">
        <title>Novosphingobium cyanobacteriorum sp. nov., isolated from a eutrophic reservoir during the Microcystis bloom period.</title>
        <authorList>
            <person name="Kang M."/>
            <person name="Le V."/>
            <person name="Ko S.-R."/>
            <person name="Lee S.-A."/>
            <person name="Ahn C.-Y."/>
        </authorList>
    </citation>
    <scope>NUCLEOTIDE SEQUENCE [LARGE SCALE GENOMIC DNA]</scope>
    <source>
        <strain evidence="7 8">HBC54</strain>
    </source>
</reference>
<protein>
    <submittedName>
        <fullName evidence="7">Cytochrome c</fullName>
    </submittedName>
</protein>
<keyword evidence="2 4" id="KW-0479">Metal-binding</keyword>
<evidence type="ECO:0000256" key="4">
    <source>
        <dbReference type="PROSITE-ProRule" id="PRU00433"/>
    </source>
</evidence>
<evidence type="ECO:0000256" key="1">
    <source>
        <dbReference type="ARBA" id="ARBA00022617"/>
    </source>
</evidence>
<dbReference type="InterPro" id="IPR009056">
    <property type="entry name" value="Cyt_c-like_dom"/>
</dbReference>
<keyword evidence="5" id="KW-0732">Signal</keyword>
<keyword evidence="1 4" id="KW-0349">Heme</keyword>
<dbReference type="Proteomes" id="UP001222770">
    <property type="component" value="Unassembled WGS sequence"/>
</dbReference>
<evidence type="ECO:0000256" key="2">
    <source>
        <dbReference type="ARBA" id="ARBA00022723"/>
    </source>
</evidence>
<dbReference type="InterPro" id="IPR036909">
    <property type="entry name" value="Cyt_c-like_dom_sf"/>
</dbReference>
<name>A0ABT6CKK5_9SPHN</name>
<gene>
    <name evidence="7" type="ORF">POM99_14750</name>
</gene>
<evidence type="ECO:0000313" key="7">
    <source>
        <dbReference type="EMBL" id="MDF8334464.1"/>
    </source>
</evidence>
<proteinExistence type="predicted"/>
<keyword evidence="8" id="KW-1185">Reference proteome</keyword>